<comment type="caution">
    <text evidence="1">The sequence shown here is derived from an EMBL/GenBank/DDBJ whole genome shotgun (WGS) entry which is preliminary data.</text>
</comment>
<dbReference type="EMBL" id="VXIT01000019">
    <property type="protein sequence ID" value="KAA6407242.1"/>
    <property type="molecule type" value="Genomic_DNA"/>
</dbReference>
<evidence type="ECO:0000313" key="2">
    <source>
        <dbReference type="Proteomes" id="UP000324767"/>
    </source>
</evidence>
<name>A0A5M8PEV2_9LECA</name>
<protein>
    <submittedName>
        <fullName evidence="1">Uncharacterized protein</fullName>
    </submittedName>
</protein>
<proteinExistence type="predicted"/>
<evidence type="ECO:0000313" key="1">
    <source>
        <dbReference type="EMBL" id="KAA6407242.1"/>
    </source>
</evidence>
<accession>A0A5M8PEV2</accession>
<dbReference type="AlphaFoldDB" id="A0A5M8PEV2"/>
<organism evidence="1 2">
    <name type="scientific">Lasallia pustulata</name>
    <dbReference type="NCBI Taxonomy" id="136370"/>
    <lineage>
        <taxon>Eukaryota</taxon>
        <taxon>Fungi</taxon>
        <taxon>Dikarya</taxon>
        <taxon>Ascomycota</taxon>
        <taxon>Pezizomycotina</taxon>
        <taxon>Lecanoromycetes</taxon>
        <taxon>OSLEUM clade</taxon>
        <taxon>Umbilicariomycetidae</taxon>
        <taxon>Umbilicariales</taxon>
        <taxon>Umbilicariaceae</taxon>
        <taxon>Lasallia</taxon>
    </lineage>
</organism>
<sequence>MPSPTEHSLSYQFSLLIMTGNQSLLVLELPITISSVVSDLASDRLVEQSSYIYRPQQITRPSLQLPESLQKPADWRPNKSQFWLKSLAWLSSHMERTPSLPAQHNAKVFAGTNLLARSFSSTGLTPRHSTNTVLWCAEGSSTYVIINPGIAIVGDAVFDILSDAYDALYRHIENRGDGIVQGGTLVWKSITGISLRTWNTNNHQQTYGVLAAALCAVTDYMRSQYFGAVTFWIFDGTNEVGKGVID</sequence>
<dbReference type="OrthoDB" id="5367786at2759"/>
<gene>
    <name evidence="1" type="ORF">FRX48_09044</name>
</gene>
<reference evidence="1 2" key="1">
    <citation type="submission" date="2019-09" db="EMBL/GenBank/DDBJ databases">
        <title>The hologenome of the rock-dwelling lichen Lasallia pustulata.</title>
        <authorList>
            <person name="Greshake Tzovaras B."/>
            <person name="Segers F."/>
            <person name="Bicker A."/>
            <person name="Dal Grande F."/>
            <person name="Otte J."/>
            <person name="Hankeln T."/>
            <person name="Schmitt I."/>
            <person name="Ebersberger I."/>
        </authorList>
    </citation>
    <scope>NUCLEOTIDE SEQUENCE [LARGE SCALE GENOMIC DNA]</scope>
    <source>
        <strain evidence="1">A1-1</strain>
    </source>
</reference>
<dbReference type="Proteomes" id="UP000324767">
    <property type="component" value="Unassembled WGS sequence"/>
</dbReference>